<dbReference type="VEuPathDB" id="TriTrypDB:TcYC6_0052820"/>
<comment type="caution">
    <text evidence="3">The sequence shown here is derived from an EMBL/GenBank/DDBJ whole genome shotgun (WGS) entry which is preliminary data.</text>
</comment>
<gene>
    <name evidence="3" type="ORF">C4B63_186g23</name>
</gene>
<evidence type="ECO:0000256" key="1">
    <source>
        <dbReference type="SAM" id="MobiDB-lite"/>
    </source>
</evidence>
<dbReference type="Gene3D" id="1.10.3380.10">
    <property type="entry name" value="Sec63 N-terminal domain-like domain"/>
    <property type="match status" value="1"/>
</dbReference>
<dbReference type="VEuPathDB" id="TriTrypDB:TcBrA4_0103900"/>
<keyword evidence="3" id="KW-0547">Nucleotide-binding</keyword>
<dbReference type="EMBL" id="PRFA01000186">
    <property type="protein sequence ID" value="PWU85054.1"/>
    <property type="molecule type" value="Genomic_DNA"/>
</dbReference>
<reference evidence="3 4" key="1">
    <citation type="journal article" date="2018" name="Microb. Genom.">
        <title>Expanding an expanded genome: long-read sequencing of Trypanosoma cruzi.</title>
        <authorList>
            <person name="Berna L."/>
            <person name="Rodriguez M."/>
            <person name="Chiribao M.L."/>
            <person name="Parodi-Talice A."/>
            <person name="Pita S."/>
            <person name="Rijo G."/>
            <person name="Alvarez-Valin F."/>
            <person name="Robello C."/>
        </authorList>
    </citation>
    <scope>NUCLEOTIDE SEQUENCE [LARGE SCALE GENOMIC DNA]</scope>
    <source>
        <strain evidence="3 4">Dm28c</strain>
    </source>
</reference>
<dbReference type="InterPro" id="IPR052247">
    <property type="entry name" value="Meiotic_Crossover_Helicase"/>
</dbReference>
<dbReference type="PANTHER" id="PTHR47835">
    <property type="entry name" value="HFM1, ATP DEPENDENT DNA HELICASE HOMOLOG"/>
    <property type="match status" value="1"/>
</dbReference>
<feature type="compositionally biased region" description="Basic and acidic residues" evidence="1">
    <location>
        <begin position="75"/>
        <end position="84"/>
    </location>
</feature>
<dbReference type="VEuPathDB" id="TriTrypDB:TcCLB.509159.10"/>
<dbReference type="Proteomes" id="UP000246121">
    <property type="component" value="Unassembled WGS sequence"/>
</dbReference>
<feature type="domain" description="SEC63" evidence="2">
    <location>
        <begin position="34"/>
        <end position="286"/>
    </location>
</feature>
<dbReference type="GO" id="GO:0051321">
    <property type="term" value="P:meiotic cell cycle"/>
    <property type="evidence" value="ECO:0007669"/>
    <property type="project" value="UniProtKB-KW"/>
</dbReference>
<dbReference type="InterPro" id="IPR004179">
    <property type="entry name" value="Sec63-dom"/>
</dbReference>
<keyword evidence="3" id="KW-0378">Hydrolase</keyword>
<dbReference type="SUPFAM" id="SSF158702">
    <property type="entry name" value="Sec63 N-terminal domain-like"/>
    <property type="match status" value="1"/>
</dbReference>
<evidence type="ECO:0000313" key="4">
    <source>
        <dbReference type="Proteomes" id="UP000246121"/>
    </source>
</evidence>
<accession>A0A2V2ULX9</accession>
<dbReference type="AlphaFoldDB" id="A0A2V2ULX9"/>
<dbReference type="VEuPathDB" id="TriTrypDB:BCY84_01478"/>
<dbReference type="VEuPathDB" id="TriTrypDB:ECC02_003705"/>
<organism evidence="3 4">
    <name type="scientific">Trypanosoma cruzi</name>
    <dbReference type="NCBI Taxonomy" id="5693"/>
    <lineage>
        <taxon>Eukaryota</taxon>
        <taxon>Discoba</taxon>
        <taxon>Euglenozoa</taxon>
        <taxon>Kinetoplastea</taxon>
        <taxon>Metakinetoplastina</taxon>
        <taxon>Trypanosomatida</taxon>
        <taxon>Trypanosomatidae</taxon>
        <taxon>Trypanosoma</taxon>
        <taxon>Schizotrypanum</taxon>
    </lineage>
</organism>
<name>A0A2V2ULX9_TRYCR</name>
<sequence>MLLVERVVFMRRAVVSMMIFQDFHKENVKCVVESTRIGRAMARRYVLLKTVEQFHAETTTSRLGSDASLGVSGEKALKPPKESNTLEKMTGAPVIFTLPQILGILSRAAEFEELHLRQGDRKHLNEINKNIRYPLKSGMRGGREVREDWHKVYVLLQAHLEHMPISDFSLRNDSVRLWTTAPRLARFLVDYASAMNSYSFMKESSLLFALHGAKDVVGWSSFEAIGWGRCEIAAKALLRGGIRDFADVLKSDPRKLEISVARTSHLAKNCRIGVGQYRIACFALSLVRVLSRYGQL</sequence>
<dbReference type="SMART" id="SM00973">
    <property type="entry name" value="Sec63"/>
    <property type="match status" value="1"/>
</dbReference>
<dbReference type="VEuPathDB" id="TriTrypDB:TCDM_05043"/>
<dbReference type="VEuPathDB" id="TriTrypDB:TCSYLVIO_004161"/>
<dbReference type="VEuPathDB" id="TriTrypDB:TcCLB.504051.20"/>
<dbReference type="VEuPathDB" id="TriTrypDB:TcCL_NonESM00987"/>
<dbReference type="VEuPathDB" id="TriTrypDB:C3747_12g450"/>
<evidence type="ECO:0000259" key="2">
    <source>
        <dbReference type="SMART" id="SM00973"/>
    </source>
</evidence>
<dbReference type="GO" id="GO:0043138">
    <property type="term" value="F:3'-5' DNA helicase activity"/>
    <property type="evidence" value="ECO:0007669"/>
    <property type="project" value="UniProtKB-EC"/>
</dbReference>
<keyword evidence="3" id="KW-0347">Helicase</keyword>
<feature type="region of interest" description="Disordered" evidence="1">
    <location>
        <begin position="64"/>
        <end position="84"/>
    </location>
</feature>
<evidence type="ECO:0000313" key="3">
    <source>
        <dbReference type="EMBL" id="PWU85054.1"/>
    </source>
</evidence>
<dbReference type="Pfam" id="PF02889">
    <property type="entry name" value="Sec63"/>
    <property type="match status" value="1"/>
</dbReference>
<proteinExistence type="predicted"/>
<dbReference type="VEuPathDB" id="TriTrypDB:Tc_MARK_2909"/>
<protein>
    <submittedName>
        <fullName evidence="3">Putative ATP-dependent DNA DEAD/DEAH box helicase</fullName>
    </submittedName>
</protein>
<keyword evidence="3" id="KW-0067">ATP-binding</keyword>
<dbReference type="VEuPathDB" id="TriTrypDB:C4B63_186g23"/>
<dbReference type="GO" id="GO:0016787">
    <property type="term" value="F:hydrolase activity"/>
    <property type="evidence" value="ECO:0007669"/>
    <property type="project" value="UniProtKB-KW"/>
</dbReference>
<dbReference type="PANTHER" id="PTHR47835:SF3">
    <property type="entry name" value="HELICASE FOR MEIOSIS 1"/>
    <property type="match status" value="1"/>
</dbReference>
<dbReference type="VEuPathDB" id="TriTrypDB:TcG_00218"/>